<protein>
    <submittedName>
        <fullName evidence="1">Uncharacterized protein</fullName>
    </submittedName>
</protein>
<evidence type="ECO:0000313" key="2">
    <source>
        <dbReference type="Proteomes" id="UP000308600"/>
    </source>
</evidence>
<dbReference type="EMBL" id="ML208411">
    <property type="protein sequence ID" value="TFK66254.1"/>
    <property type="molecule type" value="Genomic_DNA"/>
</dbReference>
<sequence length="177" mass="19738">MVADDLIARTRGFGSRINHPTNLGEISRKRWQALSSSLSKGDCTLTLKRYDALQNRVVGACCSANRQRTRKTKFGWSGKLPIIQGSRYRPLVATQYSAILPLTNLPPHPDICLSSFLARQFFTAEAQVDPARITIFLCFFFLVPQELGNHGALEAGAHIELDKVGFGLYLFVHFAKL</sequence>
<name>A0ACD3ALN5_9AGAR</name>
<evidence type="ECO:0000313" key="1">
    <source>
        <dbReference type="EMBL" id="TFK66254.1"/>
    </source>
</evidence>
<keyword evidence="2" id="KW-1185">Reference proteome</keyword>
<dbReference type="Proteomes" id="UP000308600">
    <property type="component" value="Unassembled WGS sequence"/>
</dbReference>
<gene>
    <name evidence="1" type="ORF">BDN72DRAFT_157110</name>
</gene>
<proteinExistence type="predicted"/>
<reference evidence="1 2" key="1">
    <citation type="journal article" date="2019" name="Nat. Ecol. Evol.">
        <title>Megaphylogeny resolves global patterns of mushroom evolution.</title>
        <authorList>
            <person name="Varga T."/>
            <person name="Krizsan K."/>
            <person name="Foldi C."/>
            <person name="Dima B."/>
            <person name="Sanchez-Garcia M."/>
            <person name="Sanchez-Ramirez S."/>
            <person name="Szollosi G.J."/>
            <person name="Szarkandi J.G."/>
            <person name="Papp V."/>
            <person name="Albert L."/>
            <person name="Andreopoulos W."/>
            <person name="Angelini C."/>
            <person name="Antonin V."/>
            <person name="Barry K.W."/>
            <person name="Bougher N.L."/>
            <person name="Buchanan P."/>
            <person name="Buyck B."/>
            <person name="Bense V."/>
            <person name="Catcheside P."/>
            <person name="Chovatia M."/>
            <person name="Cooper J."/>
            <person name="Damon W."/>
            <person name="Desjardin D."/>
            <person name="Finy P."/>
            <person name="Geml J."/>
            <person name="Haridas S."/>
            <person name="Hughes K."/>
            <person name="Justo A."/>
            <person name="Karasinski D."/>
            <person name="Kautmanova I."/>
            <person name="Kiss B."/>
            <person name="Kocsube S."/>
            <person name="Kotiranta H."/>
            <person name="LaButti K.M."/>
            <person name="Lechner B.E."/>
            <person name="Liimatainen K."/>
            <person name="Lipzen A."/>
            <person name="Lukacs Z."/>
            <person name="Mihaltcheva S."/>
            <person name="Morgado L.N."/>
            <person name="Niskanen T."/>
            <person name="Noordeloos M.E."/>
            <person name="Ohm R.A."/>
            <person name="Ortiz-Santana B."/>
            <person name="Ovrebo C."/>
            <person name="Racz N."/>
            <person name="Riley R."/>
            <person name="Savchenko A."/>
            <person name="Shiryaev A."/>
            <person name="Soop K."/>
            <person name="Spirin V."/>
            <person name="Szebenyi C."/>
            <person name="Tomsovsky M."/>
            <person name="Tulloss R.E."/>
            <person name="Uehling J."/>
            <person name="Grigoriev I.V."/>
            <person name="Vagvolgyi C."/>
            <person name="Papp T."/>
            <person name="Martin F.M."/>
            <person name="Miettinen O."/>
            <person name="Hibbett D.S."/>
            <person name="Nagy L.G."/>
        </authorList>
    </citation>
    <scope>NUCLEOTIDE SEQUENCE [LARGE SCALE GENOMIC DNA]</scope>
    <source>
        <strain evidence="1 2">NL-1719</strain>
    </source>
</reference>
<organism evidence="1 2">
    <name type="scientific">Pluteus cervinus</name>
    <dbReference type="NCBI Taxonomy" id="181527"/>
    <lineage>
        <taxon>Eukaryota</taxon>
        <taxon>Fungi</taxon>
        <taxon>Dikarya</taxon>
        <taxon>Basidiomycota</taxon>
        <taxon>Agaricomycotina</taxon>
        <taxon>Agaricomycetes</taxon>
        <taxon>Agaricomycetidae</taxon>
        <taxon>Agaricales</taxon>
        <taxon>Pluteineae</taxon>
        <taxon>Pluteaceae</taxon>
        <taxon>Pluteus</taxon>
    </lineage>
</organism>
<accession>A0ACD3ALN5</accession>